<name>A0ACB0FB63_RANTA</name>
<organism evidence="1 2">
    <name type="scientific">Rangifer tarandus platyrhynchus</name>
    <name type="common">Svalbard reindeer</name>
    <dbReference type="NCBI Taxonomy" id="3082113"/>
    <lineage>
        <taxon>Eukaryota</taxon>
        <taxon>Metazoa</taxon>
        <taxon>Chordata</taxon>
        <taxon>Craniata</taxon>
        <taxon>Vertebrata</taxon>
        <taxon>Euteleostomi</taxon>
        <taxon>Mammalia</taxon>
        <taxon>Eutheria</taxon>
        <taxon>Laurasiatheria</taxon>
        <taxon>Artiodactyla</taxon>
        <taxon>Ruminantia</taxon>
        <taxon>Pecora</taxon>
        <taxon>Cervidae</taxon>
        <taxon>Odocoileinae</taxon>
        <taxon>Rangifer</taxon>
    </lineage>
</organism>
<gene>
    <name evidence="1" type="ORF">MRATA1EN3_LOCUS21296</name>
</gene>
<dbReference type="Proteomes" id="UP001162501">
    <property type="component" value="Chromosome 4"/>
</dbReference>
<evidence type="ECO:0000313" key="1">
    <source>
        <dbReference type="EMBL" id="CAI9710083.1"/>
    </source>
</evidence>
<proteinExistence type="predicted"/>
<dbReference type="EMBL" id="OX596088">
    <property type="protein sequence ID" value="CAI9710083.1"/>
    <property type="molecule type" value="Genomic_DNA"/>
</dbReference>
<accession>A0ACB0FB63</accession>
<reference evidence="1" key="1">
    <citation type="submission" date="2023-05" db="EMBL/GenBank/DDBJ databases">
        <authorList>
            <consortium name="ELIXIR-Norway"/>
        </authorList>
    </citation>
    <scope>NUCLEOTIDE SEQUENCE</scope>
</reference>
<protein>
    <submittedName>
        <fullName evidence="1">Uncharacterized protein</fullName>
    </submittedName>
</protein>
<sequence length="82" mass="9125">MGRGTTKPSSVQESKSAVYTAPRNTVDFREAQTNQTGGNKTGIQKYRAEQLQWYSGESHYLPEMQRRGKRRGGTFSGGIALK</sequence>
<evidence type="ECO:0000313" key="2">
    <source>
        <dbReference type="Proteomes" id="UP001162501"/>
    </source>
</evidence>